<evidence type="ECO:0000256" key="5">
    <source>
        <dbReference type="ARBA" id="ARBA00022786"/>
    </source>
</evidence>
<feature type="compositionally biased region" description="Basic and acidic residues" evidence="11">
    <location>
        <begin position="140"/>
        <end position="199"/>
    </location>
</feature>
<evidence type="ECO:0000256" key="11">
    <source>
        <dbReference type="SAM" id="MobiDB-lite"/>
    </source>
</evidence>
<name>T1KAQ6_TETUR</name>
<dbReference type="OrthoDB" id="2285710at2759"/>
<feature type="transmembrane region" description="Helical" evidence="12">
    <location>
        <begin position="6"/>
        <end position="25"/>
    </location>
</feature>
<dbReference type="InterPro" id="IPR036390">
    <property type="entry name" value="WH_DNA-bd_sf"/>
</dbReference>
<dbReference type="EnsemblMetazoa" id="tetur08g01330.1">
    <property type="protein sequence ID" value="tetur08g01330.1"/>
    <property type="gene ID" value="tetur08g01330"/>
</dbReference>
<dbReference type="GO" id="GO:0005789">
    <property type="term" value="C:endoplasmic reticulum membrane"/>
    <property type="evidence" value="ECO:0007669"/>
    <property type="project" value="UniProtKB-SubCell"/>
</dbReference>
<dbReference type="GO" id="GO:0044389">
    <property type="term" value="F:ubiquitin-like protein ligase binding"/>
    <property type="evidence" value="ECO:0007669"/>
    <property type="project" value="TreeGrafter"/>
</dbReference>
<reference evidence="13" key="2">
    <citation type="submission" date="2015-06" db="UniProtKB">
        <authorList>
            <consortium name="EnsemblMetazoa"/>
        </authorList>
    </citation>
    <scope>IDENTIFICATION</scope>
</reference>
<dbReference type="eggNOG" id="KOG3054">
    <property type="taxonomic scope" value="Eukaryota"/>
</dbReference>
<comment type="subunit">
    <text evidence="10">Interacts with Atg9; the interaction is transient.</text>
</comment>
<sequence length="320" mass="37246">MIDLVSLFSVLGSLITLAFVILIIWRGRRTSYASVEDLDEDEESKRRPVRGVPVPRPGSSGDAPFRKVRNRRPVRGGGRSERSGPADDDQFDQPPEFVNRAGDEEDDDDEDSCDGNDGDMDREPNVPEGKIGAKKRRKLEMKAEKKMARERELQEREERKQRQAMLDEERRKKEEAEKEEEKKREEEERKIREEKERQEHEEYLKMKQAFEIEEEGFDLDTDETEQSNKLAAFIQFIKDEKVVLLEDLAGTFQMKTQDAINRLNLLLEDQQLTGVIDDRGKFIYITQDELGNIAKFIRRRGRVAISELVENSNQLIKMKA</sequence>
<protein>
    <recommendedName>
        <fullName evidence="3">DDRGK domain-containing protein 1</fullName>
    </recommendedName>
</protein>
<evidence type="ECO:0000313" key="14">
    <source>
        <dbReference type="Proteomes" id="UP000015104"/>
    </source>
</evidence>
<dbReference type="FunFam" id="1.10.10.10:FF:000143">
    <property type="entry name" value="DDRGK domain-containing protein 1"/>
    <property type="match status" value="1"/>
</dbReference>
<organism evidence="13 14">
    <name type="scientific">Tetranychus urticae</name>
    <name type="common">Two-spotted spider mite</name>
    <dbReference type="NCBI Taxonomy" id="32264"/>
    <lineage>
        <taxon>Eukaryota</taxon>
        <taxon>Metazoa</taxon>
        <taxon>Ecdysozoa</taxon>
        <taxon>Arthropoda</taxon>
        <taxon>Chelicerata</taxon>
        <taxon>Arachnida</taxon>
        <taxon>Acari</taxon>
        <taxon>Acariformes</taxon>
        <taxon>Trombidiformes</taxon>
        <taxon>Prostigmata</taxon>
        <taxon>Eleutherengona</taxon>
        <taxon>Raphignathae</taxon>
        <taxon>Tetranychoidea</taxon>
        <taxon>Tetranychidae</taxon>
        <taxon>Tetranychus</taxon>
    </lineage>
</organism>
<evidence type="ECO:0000256" key="4">
    <source>
        <dbReference type="ARBA" id="ARBA00022692"/>
    </source>
</evidence>
<proteinExistence type="inferred from homology"/>
<dbReference type="SUPFAM" id="SSF46785">
    <property type="entry name" value="Winged helix' DNA-binding domain"/>
    <property type="match status" value="1"/>
</dbReference>
<dbReference type="HOGENOM" id="CLU_059562_1_0_1"/>
<dbReference type="InterPro" id="IPR019153">
    <property type="entry name" value="DDRGK_dom-contain"/>
</dbReference>
<feature type="compositionally biased region" description="Acidic residues" evidence="11">
    <location>
        <begin position="103"/>
        <end position="118"/>
    </location>
</feature>
<dbReference type="SMART" id="SM01128">
    <property type="entry name" value="DDRGK"/>
    <property type="match status" value="1"/>
</dbReference>
<evidence type="ECO:0000256" key="9">
    <source>
        <dbReference type="ARBA" id="ARBA00049608"/>
    </source>
</evidence>
<keyword evidence="6" id="KW-0256">Endoplasmic reticulum</keyword>
<evidence type="ECO:0000256" key="3">
    <source>
        <dbReference type="ARBA" id="ARBA00018218"/>
    </source>
</evidence>
<evidence type="ECO:0000256" key="6">
    <source>
        <dbReference type="ARBA" id="ARBA00022824"/>
    </source>
</evidence>
<dbReference type="InterPro" id="IPR050899">
    <property type="entry name" value="DDRGK_domain-containing"/>
</dbReference>
<dbReference type="Pfam" id="PF09756">
    <property type="entry name" value="DDRGK"/>
    <property type="match status" value="1"/>
</dbReference>
<keyword evidence="7 12" id="KW-1133">Transmembrane helix</keyword>
<dbReference type="Gene3D" id="1.10.10.10">
    <property type="entry name" value="Winged helix-like DNA-binding domain superfamily/Winged helix DNA-binding domain"/>
    <property type="match status" value="1"/>
</dbReference>
<keyword evidence="4 12" id="KW-0812">Transmembrane</keyword>
<accession>T1KAQ6</accession>
<evidence type="ECO:0000256" key="8">
    <source>
        <dbReference type="ARBA" id="ARBA00023136"/>
    </source>
</evidence>
<dbReference type="OMA" id="EFTRECN"/>
<dbReference type="EMBL" id="CAEY01001941">
    <property type="status" value="NOT_ANNOTATED_CDS"/>
    <property type="molecule type" value="Genomic_DNA"/>
</dbReference>
<evidence type="ECO:0000256" key="2">
    <source>
        <dbReference type="ARBA" id="ARBA00009829"/>
    </source>
</evidence>
<dbReference type="STRING" id="32264.T1KAQ6"/>
<feature type="compositionally biased region" description="Low complexity" evidence="11">
    <location>
        <begin position="50"/>
        <end position="61"/>
    </location>
</feature>
<gene>
    <name evidence="13" type="primary">107362425</name>
</gene>
<comment type="subcellular location">
    <subcellularLocation>
        <location evidence="1">Endoplasmic reticulum membrane</location>
        <topology evidence="1">Single-pass membrane protein</topology>
    </subcellularLocation>
</comment>
<evidence type="ECO:0000256" key="10">
    <source>
        <dbReference type="ARBA" id="ARBA00049687"/>
    </source>
</evidence>
<keyword evidence="14" id="KW-1185">Reference proteome</keyword>
<dbReference type="KEGG" id="tut:107362425"/>
<keyword evidence="8 12" id="KW-0472">Membrane</keyword>
<keyword evidence="5" id="KW-0833">Ubl conjugation pathway</keyword>
<comment type="function">
    <text evidence="9">Substrate adapter for ufmylation, the covalent attachment of the ubiquitin-like modifier UFM1 to substrate proteins. Required for ufmylation of Atg9; protects the nervous system during aging, possibly by stabilizing Atg9 and supporting its function.</text>
</comment>
<comment type="similarity">
    <text evidence="2">Belongs to the DDRGK1 family.</text>
</comment>
<reference evidence="14" key="1">
    <citation type="submission" date="2011-08" db="EMBL/GenBank/DDBJ databases">
        <authorList>
            <person name="Rombauts S."/>
        </authorList>
    </citation>
    <scope>NUCLEOTIDE SEQUENCE</scope>
    <source>
        <strain evidence="14">London</strain>
    </source>
</reference>
<dbReference type="PANTHER" id="PTHR48176:SF1">
    <property type="entry name" value="DDRGK DOMAIN-CONTAINING PROTEIN 1"/>
    <property type="match status" value="1"/>
</dbReference>
<dbReference type="PANTHER" id="PTHR48176">
    <property type="entry name" value="DDRGK DOMAIN-CONTAINING PROTEIN 1"/>
    <property type="match status" value="1"/>
</dbReference>
<dbReference type="AlphaFoldDB" id="T1KAQ6"/>
<evidence type="ECO:0000256" key="12">
    <source>
        <dbReference type="SAM" id="Phobius"/>
    </source>
</evidence>
<evidence type="ECO:0000256" key="1">
    <source>
        <dbReference type="ARBA" id="ARBA00004389"/>
    </source>
</evidence>
<evidence type="ECO:0000256" key="7">
    <source>
        <dbReference type="ARBA" id="ARBA00022989"/>
    </source>
</evidence>
<feature type="region of interest" description="Disordered" evidence="11">
    <location>
        <begin position="34"/>
        <end position="199"/>
    </location>
</feature>
<evidence type="ECO:0000313" key="13">
    <source>
        <dbReference type="EnsemblMetazoa" id="tetur08g01330.1"/>
    </source>
</evidence>
<dbReference type="Proteomes" id="UP000015104">
    <property type="component" value="Unassembled WGS sequence"/>
</dbReference>
<dbReference type="InterPro" id="IPR036388">
    <property type="entry name" value="WH-like_DNA-bd_sf"/>
</dbReference>